<dbReference type="RefSeq" id="WP_173096273.1">
    <property type="nucleotide sequence ID" value="NZ_CP053892.1"/>
</dbReference>
<dbReference type="Proteomes" id="UP000501240">
    <property type="component" value="Chromosome"/>
</dbReference>
<evidence type="ECO:0000313" key="3">
    <source>
        <dbReference type="Proteomes" id="UP000501240"/>
    </source>
</evidence>
<dbReference type="SUPFAM" id="SSF88697">
    <property type="entry name" value="PUA domain-like"/>
    <property type="match status" value="1"/>
</dbReference>
<dbReference type="InterPro" id="IPR015947">
    <property type="entry name" value="PUA-like_sf"/>
</dbReference>
<reference evidence="2 3" key="1">
    <citation type="submission" date="2020-05" db="EMBL/GenBank/DDBJ databases">
        <title>Actinomadura verrucosospora NRRL-B18236 (PFL_A860) Genome sequencing and assembly.</title>
        <authorList>
            <person name="Samborskyy M."/>
        </authorList>
    </citation>
    <scope>NUCLEOTIDE SEQUENCE [LARGE SCALE GENOMIC DNA]</scope>
    <source>
        <strain evidence="2 3">NRRL:B18236</strain>
    </source>
</reference>
<dbReference type="SMART" id="SM01022">
    <property type="entry name" value="ASCH"/>
    <property type="match status" value="1"/>
</dbReference>
<dbReference type="InterPro" id="IPR009326">
    <property type="entry name" value="DUF984"/>
</dbReference>
<dbReference type="InterPro" id="IPR007374">
    <property type="entry name" value="ASCH_domain"/>
</dbReference>
<dbReference type="Pfam" id="PF04266">
    <property type="entry name" value="ASCH"/>
    <property type="match status" value="1"/>
</dbReference>
<evidence type="ECO:0000259" key="1">
    <source>
        <dbReference type="SMART" id="SM01022"/>
    </source>
</evidence>
<dbReference type="AlphaFoldDB" id="A0A7D3VYI4"/>
<dbReference type="EMBL" id="CP053892">
    <property type="protein sequence ID" value="QKG22096.1"/>
    <property type="molecule type" value="Genomic_DNA"/>
</dbReference>
<organism evidence="2 3">
    <name type="scientific">Actinomadura verrucosospora</name>
    <dbReference type="NCBI Taxonomy" id="46165"/>
    <lineage>
        <taxon>Bacteria</taxon>
        <taxon>Bacillati</taxon>
        <taxon>Actinomycetota</taxon>
        <taxon>Actinomycetes</taxon>
        <taxon>Streptosporangiales</taxon>
        <taxon>Thermomonosporaceae</taxon>
        <taxon>Actinomadura</taxon>
    </lineage>
</organism>
<dbReference type="Gene3D" id="3.10.400.10">
    <property type="entry name" value="Sulfate adenylyltransferase"/>
    <property type="match status" value="1"/>
</dbReference>
<dbReference type="PANTHER" id="PTHR39203">
    <property type="entry name" value="CYTOPLASMIC PROTEIN-RELATED"/>
    <property type="match status" value="1"/>
</dbReference>
<dbReference type="PANTHER" id="PTHR39203:SF1">
    <property type="entry name" value="CYTOPLASMIC PROTEIN"/>
    <property type="match status" value="1"/>
</dbReference>
<gene>
    <name evidence="2" type="ORF">ACTIVE_3734</name>
</gene>
<accession>A0A7D3VYI4</accession>
<evidence type="ECO:0000313" key="2">
    <source>
        <dbReference type="EMBL" id="QKG22096.1"/>
    </source>
</evidence>
<keyword evidence="3" id="KW-1185">Reference proteome</keyword>
<feature type="domain" description="ASCH" evidence="1">
    <location>
        <begin position="9"/>
        <end position="134"/>
    </location>
</feature>
<name>A0A7D3VYI4_ACTVE</name>
<sequence>MDDLPPLELAFPGPERDRGVAAILDGGKTAFTGLLEIHEKAGEPVPAPGDRFAVLDSDGRPAAEIELTEVRVVPIKEIDDAYARAEGRGYAGAAEWRADHERFFRSEGVAEFLGRTPEITDDTLVVAQHFRRIAP</sequence>
<protein>
    <submittedName>
        <fullName evidence="2">ASCH domain protein</fullName>
    </submittedName>
</protein>
<proteinExistence type="predicted"/>